<dbReference type="GO" id="GO:0032153">
    <property type="term" value="C:cell division site"/>
    <property type="evidence" value="ECO:0007669"/>
    <property type="project" value="TreeGrafter"/>
</dbReference>
<protein>
    <recommendedName>
        <fullName evidence="11">Peptidoglycan glycosyltransferase MrdB</fullName>
        <shortName evidence="11">PGT</shortName>
        <ecNumber evidence="11">2.4.99.28</ecNumber>
    </recommendedName>
    <alternativeName>
        <fullName evidence="11">Cell elongation protein RodA</fullName>
    </alternativeName>
    <alternativeName>
        <fullName evidence="11">Cell wall polymerase</fullName>
    </alternativeName>
    <alternativeName>
        <fullName evidence="11">Peptidoglycan polymerase</fullName>
        <shortName evidence="11">PG polymerase</shortName>
    </alternativeName>
</protein>
<dbReference type="Proteomes" id="UP000826722">
    <property type="component" value="Chromosome"/>
</dbReference>
<comment type="function">
    <text evidence="11">Peptidoglycan polymerase that is essential for cell wall elongation.</text>
</comment>
<evidence type="ECO:0000256" key="6">
    <source>
        <dbReference type="ARBA" id="ARBA00022960"/>
    </source>
</evidence>
<feature type="transmembrane region" description="Helical" evidence="11">
    <location>
        <begin position="112"/>
        <end position="127"/>
    </location>
</feature>
<dbReference type="InterPro" id="IPR018365">
    <property type="entry name" value="Cell_cycle_FtsW-rel_CS"/>
</dbReference>
<evidence type="ECO:0000256" key="9">
    <source>
        <dbReference type="ARBA" id="ARBA00023136"/>
    </source>
</evidence>
<dbReference type="EC" id="2.4.99.28" evidence="11"/>
<dbReference type="AlphaFoldDB" id="A0A8D5G533"/>
<gene>
    <name evidence="11 12" type="primary">mrdB</name>
    <name evidence="11" type="synonym">rodA</name>
    <name evidence="12" type="ORF">ZMTM_23670</name>
</gene>
<feature type="transmembrane region" description="Helical" evidence="11">
    <location>
        <begin position="301"/>
        <end position="328"/>
    </location>
</feature>
<keyword evidence="9 11" id="KW-0472">Membrane</keyword>
<keyword evidence="13" id="KW-1185">Reference proteome</keyword>
<dbReference type="GO" id="GO:0008360">
    <property type="term" value="P:regulation of cell shape"/>
    <property type="evidence" value="ECO:0007669"/>
    <property type="project" value="UniProtKB-KW"/>
</dbReference>
<dbReference type="GO" id="GO:0005886">
    <property type="term" value="C:plasma membrane"/>
    <property type="evidence" value="ECO:0007669"/>
    <property type="project" value="UniProtKB-SubCell"/>
</dbReference>
<keyword evidence="11" id="KW-0997">Cell inner membrane</keyword>
<feature type="transmembrane region" description="Helical" evidence="11">
    <location>
        <begin position="334"/>
        <end position="355"/>
    </location>
</feature>
<dbReference type="PANTHER" id="PTHR30474">
    <property type="entry name" value="CELL CYCLE PROTEIN"/>
    <property type="match status" value="1"/>
</dbReference>
<dbReference type="EMBL" id="AP024110">
    <property type="protein sequence ID" value="BCM26108.1"/>
    <property type="molecule type" value="Genomic_DNA"/>
</dbReference>
<dbReference type="NCBIfam" id="TIGR02210">
    <property type="entry name" value="rodA_shape"/>
    <property type="match status" value="1"/>
</dbReference>
<keyword evidence="3 11" id="KW-0328">Glycosyltransferase</keyword>
<dbReference type="GO" id="GO:0071555">
    <property type="term" value="P:cell wall organization"/>
    <property type="evidence" value="ECO:0007669"/>
    <property type="project" value="UniProtKB-KW"/>
</dbReference>
<feature type="transmembrane region" description="Helical" evidence="11">
    <location>
        <begin position="157"/>
        <end position="174"/>
    </location>
</feature>
<evidence type="ECO:0000256" key="1">
    <source>
        <dbReference type="ARBA" id="ARBA00004141"/>
    </source>
</evidence>
<dbReference type="GO" id="GO:0015648">
    <property type="term" value="F:lipid-linked peptidoglycan transporter activity"/>
    <property type="evidence" value="ECO:0007669"/>
    <property type="project" value="TreeGrafter"/>
</dbReference>
<reference evidence="12" key="1">
    <citation type="journal article" date="2021" name="Arch. Microbiol.">
        <title>Methyloradius palustris gen. nov., sp. nov., a methanol-oxidizing bacterium isolated from snow.</title>
        <authorList>
            <person name="Miyadera T."/>
            <person name="Kojima H."/>
            <person name="Fukui M."/>
        </authorList>
    </citation>
    <scope>NUCLEOTIDE SEQUENCE</scope>
    <source>
        <strain evidence="12">Zm11</strain>
    </source>
</reference>
<keyword evidence="6 11" id="KW-0133">Cell shape</keyword>
<feature type="transmembrane region" description="Helical" evidence="11">
    <location>
        <begin position="268"/>
        <end position="289"/>
    </location>
</feature>
<keyword evidence="10 11" id="KW-0961">Cell wall biogenesis/degradation</keyword>
<dbReference type="UniPathway" id="UPA00219"/>
<evidence type="ECO:0000256" key="11">
    <source>
        <dbReference type="HAMAP-Rule" id="MF_02079"/>
    </source>
</evidence>
<feature type="transmembrane region" description="Helical" evidence="11">
    <location>
        <begin position="73"/>
        <end position="92"/>
    </location>
</feature>
<dbReference type="KEGG" id="mpau:ZMTM_23670"/>
<name>A0A8D5G533_9PROT</name>
<dbReference type="InterPro" id="IPR011923">
    <property type="entry name" value="RodA/MrdB"/>
</dbReference>
<comment type="catalytic activity">
    <reaction evidence="11">
        <text>[GlcNAc-(1-&gt;4)-Mur2Ac(oyl-L-Ala-gamma-D-Glu-L-Lys-D-Ala-D-Ala)](n)-di-trans,octa-cis-undecaprenyl diphosphate + beta-D-GlcNAc-(1-&gt;4)-Mur2Ac(oyl-L-Ala-gamma-D-Glu-L-Lys-D-Ala-D-Ala)-di-trans,octa-cis-undecaprenyl diphosphate = [GlcNAc-(1-&gt;4)-Mur2Ac(oyl-L-Ala-gamma-D-Glu-L-Lys-D-Ala-D-Ala)](n+1)-di-trans,octa-cis-undecaprenyl diphosphate + di-trans,octa-cis-undecaprenyl diphosphate + H(+)</text>
        <dbReference type="Rhea" id="RHEA:23708"/>
        <dbReference type="Rhea" id="RHEA-COMP:9602"/>
        <dbReference type="Rhea" id="RHEA-COMP:9603"/>
        <dbReference type="ChEBI" id="CHEBI:15378"/>
        <dbReference type="ChEBI" id="CHEBI:58405"/>
        <dbReference type="ChEBI" id="CHEBI:60033"/>
        <dbReference type="ChEBI" id="CHEBI:78435"/>
        <dbReference type="EC" id="2.4.99.28"/>
    </reaction>
</comment>
<dbReference type="GO" id="GO:0008955">
    <property type="term" value="F:peptidoglycan glycosyltransferase activity"/>
    <property type="evidence" value="ECO:0007669"/>
    <property type="project" value="UniProtKB-UniRule"/>
</dbReference>
<proteinExistence type="inferred from homology"/>
<evidence type="ECO:0000256" key="5">
    <source>
        <dbReference type="ARBA" id="ARBA00022692"/>
    </source>
</evidence>
<evidence type="ECO:0000313" key="12">
    <source>
        <dbReference type="EMBL" id="BCM26108.1"/>
    </source>
</evidence>
<evidence type="ECO:0000256" key="8">
    <source>
        <dbReference type="ARBA" id="ARBA00022989"/>
    </source>
</evidence>
<accession>A0A8D5G533</accession>
<dbReference type="GO" id="GO:0051301">
    <property type="term" value="P:cell division"/>
    <property type="evidence" value="ECO:0007669"/>
    <property type="project" value="InterPro"/>
</dbReference>
<dbReference type="PANTHER" id="PTHR30474:SF1">
    <property type="entry name" value="PEPTIDOGLYCAN GLYCOSYLTRANSFERASE MRDB"/>
    <property type="match status" value="1"/>
</dbReference>
<dbReference type="PROSITE" id="PS00428">
    <property type="entry name" value="FTSW_RODA_SPOVE"/>
    <property type="match status" value="1"/>
</dbReference>
<feature type="transmembrane region" description="Helical" evidence="11">
    <location>
        <begin position="16"/>
        <end position="37"/>
    </location>
</feature>
<evidence type="ECO:0000256" key="2">
    <source>
        <dbReference type="ARBA" id="ARBA00022475"/>
    </source>
</evidence>
<evidence type="ECO:0000256" key="4">
    <source>
        <dbReference type="ARBA" id="ARBA00022679"/>
    </source>
</evidence>
<evidence type="ECO:0000256" key="7">
    <source>
        <dbReference type="ARBA" id="ARBA00022984"/>
    </source>
</evidence>
<keyword evidence="2 11" id="KW-1003">Cell membrane</keyword>
<feature type="transmembrane region" description="Helical" evidence="11">
    <location>
        <begin position="43"/>
        <end position="61"/>
    </location>
</feature>
<dbReference type="HAMAP" id="MF_02079">
    <property type="entry name" value="PGT_RodA"/>
    <property type="match status" value="1"/>
</dbReference>
<keyword evidence="5 11" id="KW-0812">Transmembrane</keyword>
<dbReference type="InterPro" id="IPR001182">
    <property type="entry name" value="FtsW/RodA"/>
</dbReference>
<evidence type="ECO:0000256" key="3">
    <source>
        <dbReference type="ARBA" id="ARBA00022676"/>
    </source>
</evidence>
<evidence type="ECO:0000313" key="13">
    <source>
        <dbReference type="Proteomes" id="UP000826722"/>
    </source>
</evidence>
<dbReference type="RefSeq" id="WP_221764129.1">
    <property type="nucleotide sequence ID" value="NZ_AP024110.1"/>
</dbReference>
<keyword evidence="4 11" id="KW-0808">Transferase</keyword>
<comment type="subcellular location">
    <subcellularLocation>
        <location evidence="11">Cell inner membrane</location>
        <topology evidence="11">Multi-pass membrane protein</topology>
    </subcellularLocation>
    <subcellularLocation>
        <location evidence="1">Membrane</location>
        <topology evidence="1">Multi-pass membrane protein</topology>
    </subcellularLocation>
</comment>
<comment type="similarity">
    <text evidence="11">Belongs to the SEDS family. MrdB/RodA subfamily.</text>
</comment>
<evidence type="ECO:0000256" key="10">
    <source>
        <dbReference type="ARBA" id="ARBA00023316"/>
    </source>
</evidence>
<organism evidence="12 13">
    <name type="scientific">Methyloradius palustris</name>
    <dbReference type="NCBI Taxonomy" id="2778876"/>
    <lineage>
        <taxon>Bacteria</taxon>
        <taxon>Pseudomonadati</taxon>
        <taxon>Pseudomonadota</taxon>
        <taxon>Betaproteobacteria</taxon>
        <taxon>Nitrosomonadales</taxon>
        <taxon>Methylophilaceae</taxon>
        <taxon>Methyloradius</taxon>
    </lineage>
</organism>
<dbReference type="Pfam" id="PF01098">
    <property type="entry name" value="FTSW_RODA_SPOVE"/>
    <property type="match status" value="1"/>
</dbReference>
<sequence>MIRQLSKYLTRHIDSFLMGCLFFTLLVGLFVLYSASAQSMDRIIAQLFNIVAAFGALWLASNIPPQQMERVALPLYAVGMLMLIGVALFGEVSHGARRWLHLGFMRIQPSELMRIAVPLLLAWYFSRREATPQLRDHAIGAILLAIPVLFIMKQPDLGTSLLIAASGFYVLFLAGLNWRLILGAVVLGGASTPILWSLMHDYQKKRIEILFDPYQDPLGSGYHTIQATIALGSGGIAGKGWLHGTQSQLDFLPERTTDFIFAVFGEEFGLLGNLLLLLLFGLIIGRGLYIALHAQSTFSRLLAGSITLTFFTYIFVNIGMVSGILPVVGVPLPLISYGGTSLVMLMLGFGILMSIHTHKTLVAS</sequence>
<dbReference type="GO" id="GO:0009252">
    <property type="term" value="P:peptidoglycan biosynthetic process"/>
    <property type="evidence" value="ECO:0007669"/>
    <property type="project" value="UniProtKB-UniRule"/>
</dbReference>
<comment type="pathway">
    <text evidence="11">Cell wall biogenesis; peptidoglycan biosynthesis.</text>
</comment>
<feature type="transmembrane region" description="Helical" evidence="11">
    <location>
        <begin position="181"/>
        <end position="199"/>
    </location>
</feature>
<feature type="transmembrane region" description="Helical" evidence="11">
    <location>
        <begin position="134"/>
        <end position="151"/>
    </location>
</feature>
<keyword evidence="7 11" id="KW-0573">Peptidoglycan synthesis</keyword>
<keyword evidence="8 11" id="KW-1133">Transmembrane helix</keyword>